<name>A0A7J7M7U3_9MAGN</name>
<accession>A0A7J7M7U3</accession>
<evidence type="ECO:0000313" key="5">
    <source>
        <dbReference type="Proteomes" id="UP000541444"/>
    </source>
</evidence>
<dbReference type="InterPro" id="IPR037034">
    <property type="entry name" value="RNA_pol_Rpb2_2_sf"/>
</dbReference>
<dbReference type="GO" id="GO:0003899">
    <property type="term" value="F:DNA-directed RNA polymerase activity"/>
    <property type="evidence" value="ECO:0007669"/>
    <property type="project" value="UniProtKB-EC"/>
</dbReference>
<protein>
    <submittedName>
        <fullName evidence="4">Uncharacterized protein</fullName>
    </submittedName>
</protein>
<proteinExistence type="predicted"/>
<dbReference type="Gene3D" id="3.90.1110.10">
    <property type="entry name" value="RNA polymerase Rpb2, domain 2"/>
    <property type="match status" value="1"/>
</dbReference>
<comment type="caution">
    <text evidence="4">The sequence shown here is derived from an EMBL/GenBank/DDBJ whole genome shotgun (WGS) entry which is preliminary data.</text>
</comment>
<dbReference type="EMBL" id="JACGCM010001723">
    <property type="protein sequence ID" value="KAF6150949.1"/>
    <property type="molecule type" value="Genomic_DNA"/>
</dbReference>
<evidence type="ECO:0000259" key="2">
    <source>
        <dbReference type="Pfam" id="PF04561"/>
    </source>
</evidence>
<gene>
    <name evidence="4" type="ORF">GIB67_026870</name>
</gene>
<feature type="non-terminal residue" evidence="4">
    <location>
        <position position="1"/>
    </location>
</feature>
<evidence type="ECO:0000256" key="1">
    <source>
        <dbReference type="ARBA" id="ARBA00048552"/>
    </source>
</evidence>
<dbReference type="OrthoDB" id="2016915at2759"/>
<evidence type="ECO:0000313" key="4">
    <source>
        <dbReference type="EMBL" id="KAF6150949.1"/>
    </source>
</evidence>
<dbReference type="Pfam" id="PF04561">
    <property type="entry name" value="RNA_pol_Rpb2_2"/>
    <property type="match status" value="1"/>
</dbReference>
<dbReference type="AlphaFoldDB" id="A0A7J7M7U3"/>
<reference evidence="4 5" key="1">
    <citation type="journal article" date="2020" name="IScience">
        <title>Genome Sequencing of the Endangered Kingdonia uniflora (Circaeasteraceae, Ranunculales) Reveals Potential Mechanisms of Evolutionary Specialization.</title>
        <authorList>
            <person name="Sun Y."/>
            <person name="Deng T."/>
            <person name="Zhang A."/>
            <person name="Moore M.J."/>
            <person name="Landis J.B."/>
            <person name="Lin N."/>
            <person name="Zhang H."/>
            <person name="Zhang X."/>
            <person name="Huang J."/>
            <person name="Zhang X."/>
            <person name="Sun H."/>
            <person name="Wang H."/>
        </authorList>
    </citation>
    <scope>NUCLEOTIDE SEQUENCE [LARGE SCALE GENOMIC DNA]</scope>
    <source>
        <strain evidence="4">TB1705</strain>
        <tissue evidence="4">Leaf</tissue>
    </source>
</reference>
<dbReference type="InterPro" id="IPR007647">
    <property type="entry name" value="RNA_pol_Rpb2_5"/>
</dbReference>
<sequence length="198" mass="22515">VALDYIGKRGSTVGVTKEKRIKYVKEILQREMLPHMGVGKYCETKKAYYFGKLRMALNISLLPEIGDKQMQQESPNEGGWPKLVTNGYIEYVDTEEEEATIYDFRFAKGFHKLQLTFLYKLTTRPTPTSLTKMLTVISTNSYDLAKGKASTNQVVEKQMLVYQLSSKILCRVIVVQLKAEADTDKVFAQVTLLPESNI</sequence>
<dbReference type="InterPro" id="IPR007642">
    <property type="entry name" value="RNA_pol_Rpb2_2"/>
</dbReference>
<dbReference type="Pfam" id="PF04567">
    <property type="entry name" value="RNA_pol_Rpb2_5"/>
    <property type="match status" value="1"/>
</dbReference>
<organism evidence="4 5">
    <name type="scientific">Kingdonia uniflora</name>
    <dbReference type="NCBI Taxonomy" id="39325"/>
    <lineage>
        <taxon>Eukaryota</taxon>
        <taxon>Viridiplantae</taxon>
        <taxon>Streptophyta</taxon>
        <taxon>Embryophyta</taxon>
        <taxon>Tracheophyta</taxon>
        <taxon>Spermatophyta</taxon>
        <taxon>Magnoliopsida</taxon>
        <taxon>Ranunculales</taxon>
        <taxon>Circaeasteraceae</taxon>
        <taxon>Kingdonia</taxon>
    </lineage>
</organism>
<dbReference type="GO" id="GO:0006351">
    <property type="term" value="P:DNA-templated transcription"/>
    <property type="evidence" value="ECO:0007669"/>
    <property type="project" value="InterPro"/>
</dbReference>
<comment type="catalytic activity">
    <reaction evidence="1">
        <text>RNA(n) + a ribonucleoside 5'-triphosphate = RNA(n+1) + diphosphate</text>
        <dbReference type="Rhea" id="RHEA:21248"/>
        <dbReference type="Rhea" id="RHEA-COMP:14527"/>
        <dbReference type="Rhea" id="RHEA-COMP:17342"/>
        <dbReference type="ChEBI" id="CHEBI:33019"/>
        <dbReference type="ChEBI" id="CHEBI:61557"/>
        <dbReference type="ChEBI" id="CHEBI:140395"/>
        <dbReference type="EC" id="2.7.7.6"/>
    </reaction>
</comment>
<dbReference type="GO" id="GO:0003677">
    <property type="term" value="F:DNA binding"/>
    <property type="evidence" value="ECO:0007669"/>
    <property type="project" value="InterPro"/>
</dbReference>
<feature type="domain" description="RNA polymerase Rpb2" evidence="3">
    <location>
        <begin position="80"/>
        <end position="99"/>
    </location>
</feature>
<evidence type="ECO:0000259" key="3">
    <source>
        <dbReference type="Pfam" id="PF04567"/>
    </source>
</evidence>
<keyword evidence="5" id="KW-1185">Reference proteome</keyword>
<dbReference type="Proteomes" id="UP000541444">
    <property type="component" value="Unassembled WGS sequence"/>
</dbReference>
<feature type="domain" description="RNA polymerase Rpb2" evidence="2">
    <location>
        <begin position="2"/>
        <end position="51"/>
    </location>
</feature>